<dbReference type="STRING" id="298386.PBPRB1622"/>
<accession>Q6LGU8</accession>
<keyword evidence="3" id="KW-1003">Cell membrane</keyword>
<protein>
    <submittedName>
        <fullName evidence="8">Uncharacterized protein</fullName>
    </submittedName>
</protein>
<organism evidence="8 9">
    <name type="scientific">Photobacterium profundum (strain SS9)</name>
    <dbReference type="NCBI Taxonomy" id="298386"/>
    <lineage>
        <taxon>Bacteria</taxon>
        <taxon>Pseudomonadati</taxon>
        <taxon>Pseudomonadota</taxon>
        <taxon>Gammaproteobacteria</taxon>
        <taxon>Vibrionales</taxon>
        <taxon>Vibrionaceae</taxon>
        <taxon>Photobacterium</taxon>
    </lineage>
</organism>
<dbReference type="InterPro" id="IPR003688">
    <property type="entry name" value="TraG/VirD4"/>
</dbReference>
<dbReference type="eggNOG" id="COG3505">
    <property type="taxonomic scope" value="Bacteria"/>
</dbReference>
<dbReference type="HOGENOM" id="CLU_012039_0_0_6"/>
<dbReference type="CDD" id="cd01127">
    <property type="entry name" value="TrwB_TraG_TraD_VirD4"/>
    <property type="match status" value="2"/>
</dbReference>
<comment type="similarity">
    <text evidence="2">Belongs to the VirD4/TraG family.</text>
</comment>
<keyword evidence="6 7" id="KW-0472">Membrane</keyword>
<dbReference type="PANTHER" id="PTHR37937:SF1">
    <property type="entry name" value="CONJUGATIVE TRANSFER: DNA TRANSPORT"/>
    <property type="match status" value="1"/>
</dbReference>
<keyword evidence="9" id="KW-1185">Reference proteome</keyword>
<dbReference type="Proteomes" id="UP000000593">
    <property type="component" value="Chromosome 2"/>
</dbReference>
<gene>
    <name evidence="8" type="ordered locus">PBPRB1622</name>
</gene>
<name>Q6LGU8_PHOPR</name>
<dbReference type="KEGG" id="ppr:PBPRB1622"/>
<dbReference type="RefSeq" id="WP_011221638.1">
    <property type="nucleotide sequence ID" value="NC_006371.1"/>
</dbReference>
<feature type="transmembrane region" description="Helical" evidence="7">
    <location>
        <begin position="19"/>
        <end position="40"/>
    </location>
</feature>
<dbReference type="PANTHER" id="PTHR37937">
    <property type="entry name" value="CONJUGATIVE TRANSFER: DNA TRANSPORT"/>
    <property type="match status" value="1"/>
</dbReference>
<evidence type="ECO:0000256" key="1">
    <source>
        <dbReference type="ARBA" id="ARBA00004651"/>
    </source>
</evidence>
<evidence type="ECO:0000313" key="8">
    <source>
        <dbReference type="EMBL" id="CAG23482.1"/>
    </source>
</evidence>
<evidence type="ECO:0000256" key="3">
    <source>
        <dbReference type="ARBA" id="ARBA00022475"/>
    </source>
</evidence>
<evidence type="ECO:0000256" key="2">
    <source>
        <dbReference type="ARBA" id="ARBA00008806"/>
    </source>
</evidence>
<dbReference type="AlphaFoldDB" id="Q6LGU8"/>
<evidence type="ECO:0000256" key="6">
    <source>
        <dbReference type="ARBA" id="ARBA00023136"/>
    </source>
</evidence>
<dbReference type="InterPro" id="IPR051539">
    <property type="entry name" value="T4SS-coupling_protein"/>
</dbReference>
<dbReference type="Gene3D" id="3.40.50.300">
    <property type="entry name" value="P-loop containing nucleotide triphosphate hydrolases"/>
    <property type="match status" value="1"/>
</dbReference>
<sequence>MTTFAYQEQKQTQPVIKRLIAMAFFLCFALILNTLTTLYVENTLFHSVTFQQNPFNWMLWSIKFTQFKLYFREVWLVHLALLIGGTLIFYLVTLTRKVATGNKTSQGTARWATREDIKQAGLLNGRGVYVGAFESKKNTLEYLRHNTNEHVLCYAPTGSGKGVSFVLPTLLSWPASMVVLDNKPELYEETAGWRSQHANNICLKFDPARRDSVKFNPLEEIRTNDYDASGRCTLGDFEVSDTQNIATVITNPNGKDELDHFNKNAYALIVALILHTLYVEKQKGAVTSLSKVGDILKDPNTLDIYAMLSIMMTTPHMQLNSEQPIFAFGKADAESLQHCTKTDTHPIVLQTAAEMFKKPEKELGSIISTASEKFNLFLDPIVAENTSRSDFHYDDLRDNIQPVSLFIQVRDNDQERMRPLVRLILTLILKRTTEHKNPHKHRLLLLLDEFTGIGKLKALETSLHFLRGYGVKVYIIIQDNVQLYQTYGRDETITSGCEVTIALAPNKSETAQLLSTMTGIGTVVQETLTTSGKKLSQGQNISRGIVEKSRPLLTVDECLRLPPAVKDESGTRIISAGKMLIFVRGYHPILGTQSLYFKDPIFIARHAITPPIAQSQIDMI</sequence>
<keyword evidence="5 7" id="KW-1133">Transmembrane helix</keyword>
<dbReference type="SUPFAM" id="SSF52540">
    <property type="entry name" value="P-loop containing nucleoside triphosphate hydrolases"/>
    <property type="match status" value="1"/>
</dbReference>
<evidence type="ECO:0000256" key="5">
    <source>
        <dbReference type="ARBA" id="ARBA00022989"/>
    </source>
</evidence>
<keyword evidence="4 7" id="KW-0812">Transmembrane</keyword>
<feature type="transmembrane region" description="Helical" evidence="7">
    <location>
        <begin position="74"/>
        <end position="93"/>
    </location>
</feature>
<dbReference type="EMBL" id="CR378680">
    <property type="protein sequence ID" value="CAG23482.1"/>
    <property type="molecule type" value="Genomic_DNA"/>
</dbReference>
<comment type="subcellular location">
    <subcellularLocation>
        <location evidence="1">Cell membrane</location>
        <topology evidence="1">Multi-pass membrane protein</topology>
    </subcellularLocation>
</comment>
<evidence type="ECO:0000313" key="9">
    <source>
        <dbReference type="Proteomes" id="UP000000593"/>
    </source>
</evidence>
<dbReference type="GO" id="GO:0005886">
    <property type="term" value="C:plasma membrane"/>
    <property type="evidence" value="ECO:0007669"/>
    <property type="project" value="UniProtKB-SubCell"/>
</dbReference>
<proteinExistence type="inferred from homology"/>
<dbReference type="Pfam" id="PF02534">
    <property type="entry name" value="T4SS-DNA_transf"/>
    <property type="match status" value="1"/>
</dbReference>
<evidence type="ECO:0000256" key="7">
    <source>
        <dbReference type="SAM" id="Phobius"/>
    </source>
</evidence>
<dbReference type="InterPro" id="IPR027417">
    <property type="entry name" value="P-loop_NTPase"/>
</dbReference>
<evidence type="ECO:0000256" key="4">
    <source>
        <dbReference type="ARBA" id="ARBA00022692"/>
    </source>
</evidence>
<reference evidence="9" key="1">
    <citation type="journal article" date="2005" name="Science">
        <title>Life at depth: Photobacterium profundum genome sequence and expression analysis.</title>
        <authorList>
            <person name="Vezzi A."/>
            <person name="Campanaro S."/>
            <person name="D'Angelo M."/>
            <person name="Simonato F."/>
            <person name="Vitulo N."/>
            <person name="Lauro F.M."/>
            <person name="Cestaro A."/>
            <person name="Malacrida G."/>
            <person name="Simionati B."/>
            <person name="Cannata N."/>
            <person name="Romualdi C."/>
            <person name="Bartlett D.H."/>
            <person name="Valle G."/>
        </authorList>
    </citation>
    <scope>NUCLEOTIDE SEQUENCE [LARGE SCALE GENOMIC DNA]</scope>
    <source>
        <strain evidence="9">ATCC BAA-1253 / SS9</strain>
    </source>
</reference>